<dbReference type="RefSeq" id="XP_022404674.1">
    <property type="nucleotide sequence ID" value="XM_022539416.1"/>
</dbReference>
<keyword evidence="2" id="KW-1185">Reference proteome</keyword>
<dbReference type="OrthoDB" id="4436899at2759"/>
<proteinExistence type="predicted"/>
<sequence length="132" mass="15051">MATIRRTKGESNYKSELVLELLDDKDNPYPHVIVSPYQPIHGTEDSILLGELAILISAMRGRANQPKVEMKDGDEWEELSCYDLTFPKEKCFPVLLLSYIGSQHGCLFCASLNGNHLVIRQLHRLISSREFF</sequence>
<protein>
    <submittedName>
        <fullName evidence="1">Uncharacterized protein</fullName>
    </submittedName>
</protein>
<accession>A0A1L9VVR2</accession>
<name>A0A1L9VVR2_ASPGL</name>
<organism evidence="1 2">
    <name type="scientific">Aspergillus glaucus CBS 516.65</name>
    <dbReference type="NCBI Taxonomy" id="1160497"/>
    <lineage>
        <taxon>Eukaryota</taxon>
        <taxon>Fungi</taxon>
        <taxon>Dikarya</taxon>
        <taxon>Ascomycota</taxon>
        <taxon>Pezizomycotina</taxon>
        <taxon>Eurotiomycetes</taxon>
        <taxon>Eurotiomycetidae</taxon>
        <taxon>Eurotiales</taxon>
        <taxon>Aspergillaceae</taxon>
        <taxon>Aspergillus</taxon>
        <taxon>Aspergillus subgen. Aspergillus</taxon>
    </lineage>
</organism>
<evidence type="ECO:0000313" key="1">
    <source>
        <dbReference type="EMBL" id="OJJ87991.1"/>
    </source>
</evidence>
<dbReference type="STRING" id="1160497.A0A1L9VVR2"/>
<gene>
    <name evidence="1" type="ORF">ASPGLDRAFT_1012690</name>
</gene>
<dbReference type="AlphaFoldDB" id="A0A1L9VVR2"/>
<reference evidence="2" key="1">
    <citation type="journal article" date="2017" name="Genome Biol.">
        <title>Comparative genomics reveals high biological diversity and specific adaptations in the industrially and medically important fungal genus Aspergillus.</title>
        <authorList>
            <person name="de Vries R.P."/>
            <person name="Riley R."/>
            <person name="Wiebenga A."/>
            <person name="Aguilar-Osorio G."/>
            <person name="Amillis S."/>
            <person name="Uchima C.A."/>
            <person name="Anderluh G."/>
            <person name="Asadollahi M."/>
            <person name="Askin M."/>
            <person name="Barry K."/>
            <person name="Battaglia E."/>
            <person name="Bayram O."/>
            <person name="Benocci T."/>
            <person name="Braus-Stromeyer S.A."/>
            <person name="Caldana C."/>
            <person name="Canovas D."/>
            <person name="Cerqueira G.C."/>
            <person name="Chen F."/>
            <person name="Chen W."/>
            <person name="Choi C."/>
            <person name="Clum A."/>
            <person name="Dos Santos R.A."/>
            <person name="Damasio A.R."/>
            <person name="Diallinas G."/>
            <person name="Emri T."/>
            <person name="Fekete E."/>
            <person name="Flipphi M."/>
            <person name="Freyberg S."/>
            <person name="Gallo A."/>
            <person name="Gournas C."/>
            <person name="Habgood R."/>
            <person name="Hainaut M."/>
            <person name="Harispe M.L."/>
            <person name="Henrissat B."/>
            <person name="Hilden K.S."/>
            <person name="Hope R."/>
            <person name="Hossain A."/>
            <person name="Karabika E."/>
            <person name="Karaffa L."/>
            <person name="Karanyi Z."/>
            <person name="Krasevec N."/>
            <person name="Kuo A."/>
            <person name="Kusch H."/>
            <person name="LaButti K."/>
            <person name="Lagendijk E.L."/>
            <person name="Lapidus A."/>
            <person name="Levasseur A."/>
            <person name="Lindquist E."/>
            <person name="Lipzen A."/>
            <person name="Logrieco A.F."/>
            <person name="MacCabe A."/>
            <person name="Maekelae M.R."/>
            <person name="Malavazi I."/>
            <person name="Melin P."/>
            <person name="Meyer V."/>
            <person name="Mielnichuk N."/>
            <person name="Miskei M."/>
            <person name="Molnar A.P."/>
            <person name="Mule G."/>
            <person name="Ngan C.Y."/>
            <person name="Orejas M."/>
            <person name="Orosz E."/>
            <person name="Ouedraogo J.P."/>
            <person name="Overkamp K.M."/>
            <person name="Park H.-S."/>
            <person name="Perrone G."/>
            <person name="Piumi F."/>
            <person name="Punt P.J."/>
            <person name="Ram A.F."/>
            <person name="Ramon A."/>
            <person name="Rauscher S."/>
            <person name="Record E."/>
            <person name="Riano-Pachon D.M."/>
            <person name="Robert V."/>
            <person name="Roehrig J."/>
            <person name="Ruller R."/>
            <person name="Salamov A."/>
            <person name="Salih N.S."/>
            <person name="Samson R.A."/>
            <person name="Sandor E."/>
            <person name="Sanguinetti M."/>
            <person name="Schuetze T."/>
            <person name="Sepcic K."/>
            <person name="Shelest E."/>
            <person name="Sherlock G."/>
            <person name="Sophianopoulou V."/>
            <person name="Squina F.M."/>
            <person name="Sun H."/>
            <person name="Susca A."/>
            <person name="Todd R.B."/>
            <person name="Tsang A."/>
            <person name="Unkles S.E."/>
            <person name="van de Wiele N."/>
            <person name="van Rossen-Uffink D."/>
            <person name="Oliveira J.V."/>
            <person name="Vesth T.C."/>
            <person name="Visser J."/>
            <person name="Yu J.-H."/>
            <person name="Zhou M."/>
            <person name="Andersen M.R."/>
            <person name="Archer D.B."/>
            <person name="Baker S.E."/>
            <person name="Benoit I."/>
            <person name="Brakhage A.A."/>
            <person name="Braus G.H."/>
            <person name="Fischer R."/>
            <person name="Frisvad J.C."/>
            <person name="Goldman G.H."/>
            <person name="Houbraken J."/>
            <person name="Oakley B."/>
            <person name="Pocsi I."/>
            <person name="Scazzocchio C."/>
            <person name="Seiboth B."/>
            <person name="vanKuyk P.A."/>
            <person name="Wortman J."/>
            <person name="Dyer P.S."/>
            <person name="Grigoriev I.V."/>
        </authorList>
    </citation>
    <scope>NUCLEOTIDE SEQUENCE [LARGE SCALE GENOMIC DNA]</scope>
    <source>
        <strain evidence="2">CBS 516.65</strain>
    </source>
</reference>
<dbReference type="GeneID" id="34455677"/>
<dbReference type="Proteomes" id="UP000184300">
    <property type="component" value="Unassembled WGS sequence"/>
</dbReference>
<evidence type="ECO:0000313" key="2">
    <source>
        <dbReference type="Proteomes" id="UP000184300"/>
    </source>
</evidence>
<dbReference type="VEuPathDB" id="FungiDB:ASPGLDRAFT_1012690"/>
<dbReference type="EMBL" id="KV878890">
    <property type="protein sequence ID" value="OJJ87991.1"/>
    <property type="molecule type" value="Genomic_DNA"/>
</dbReference>